<protein>
    <submittedName>
        <fullName evidence="5">Site-specific integrase</fullName>
    </submittedName>
</protein>
<feature type="domain" description="Core-binding (CB)" evidence="4">
    <location>
        <begin position="76"/>
        <end position="158"/>
    </location>
</feature>
<dbReference type="InterPro" id="IPR013762">
    <property type="entry name" value="Integrase-like_cat_sf"/>
</dbReference>
<proteinExistence type="predicted"/>
<sequence length="349" mass="37987">MAGRPPLPLGTVGNIAIRKLDNGGFRASARFRSRDGQLHRVTATGRTAASARSELKERMTPLLRAPQALGELGSTSRFGDLADAWLDELMADANTSEATRADYERMLRTLVLPTFRTLVVREVTVRRIERFLALRQTASSGQARAAHTILTMVMGFAVRRGVAAASPVPEALPLPAWSPPRAAEIDAIRAAARDWRTAQGVRGPRPDGQVRDLIDVLLGTSMTIGEVLALRVCDVDANVESLTIRVAGRILVRTGVGVVRKPYTGVDPRAKREQLSGFAAQAVARRTEGGGDDVERLLFVTRNGTPLVPHNVRRAIREILQLAGADRLDLGRVPEPRIQDETPAIWQSQ</sequence>
<dbReference type="RefSeq" id="WP_344297141.1">
    <property type="nucleotide sequence ID" value="NZ_BAAANJ010000016.1"/>
</dbReference>
<dbReference type="Gene3D" id="1.10.443.10">
    <property type="entry name" value="Intergrase catalytic core"/>
    <property type="match status" value="1"/>
</dbReference>
<evidence type="ECO:0000313" key="6">
    <source>
        <dbReference type="Proteomes" id="UP001500002"/>
    </source>
</evidence>
<dbReference type="SUPFAM" id="SSF56349">
    <property type="entry name" value="DNA breaking-rejoining enzymes"/>
    <property type="match status" value="1"/>
</dbReference>
<evidence type="ECO:0000313" key="5">
    <source>
        <dbReference type="EMBL" id="GAA1817937.1"/>
    </source>
</evidence>
<comment type="caution">
    <text evidence="5">The sequence shown here is derived from an EMBL/GenBank/DDBJ whole genome shotgun (WGS) entry which is preliminary data.</text>
</comment>
<dbReference type="PROSITE" id="PS51900">
    <property type="entry name" value="CB"/>
    <property type="match status" value="1"/>
</dbReference>
<organism evidence="5 6">
    <name type="scientific">Agromyces neolithicus</name>
    <dbReference type="NCBI Taxonomy" id="269420"/>
    <lineage>
        <taxon>Bacteria</taxon>
        <taxon>Bacillati</taxon>
        <taxon>Actinomycetota</taxon>
        <taxon>Actinomycetes</taxon>
        <taxon>Micrococcales</taxon>
        <taxon>Microbacteriaceae</taxon>
        <taxon>Agromyces</taxon>
    </lineage>
</organism>
<keyword evidence="2" id="KW-0233">DNA recombination</keyword>
<accession>A0ABN2MB25</accession>
<evidence type="ECO:0000259" key="4">
    <source>
        <dbReference type="PROSITE" id="PS51900"/>
    </source>
</evidence>
<keyword evidence="6" id="KW-1185">Reference proteome</keyword>
<keyword evidence="1 3" id="KW-0238">DNA-binding</keyword>
<evidence type="ECO:0000256" key="2">
    <source>
        <dbReference type="ARBA" id="ARBA00023172"/>
    </source>
</evidence>
<dbReference type="Proteomes" id="UP001500002">
    <property type="component" value="Unassembled WGS sequence"/>
</dbReference>
<dbReference type="InterPro" id="IPR053876">
    <property type="entry name" value="Phage_int_M"/>
</dbReference>
<dbReference type="InterPro" id="IPR010998">
    <property type="entry name" value="Integrase_recombinase_N"/>
</dbReference>
<dbReference type="Pfam" id="PF22022">
    <property type="entry name" value="Phage_int_M"/>
    <property type="match status" value="1"/>
</dbReference>
<evidence type="ECO:0000256" key="1">
    <source>
        <dbReference type="ARBA" id="ARBA00023125"/>
    </source>
</evidence>
<reference evidence="5 6" key="1">
    <citation type="journal article" date="2019" name="Int. J. Syst. Evol. Microbiol.">
        <title>The Global Catalogue of Microorganisms (GCM) 10K type strain sequencing project: providing services to taxonomists for standard genome sequencing and annotation.</title>
        <authorList>
            <consortium name="The Broad Institute Genomics Platform"/>
            <consortium name="The Broad Institute Genome Sequencing Center for Infectious Disease"/>
            <person name="Wu L."/>
            <person name="Ma J."/>
        </authorList>
    </citation>
    <scope>NUCLEOTIDE SEQUENCE [LARGE SCALE GENOMIC DNA]</scope>
    <source>
        <strain evidence="5 6">JCM 14322</strain>
    </source>
</reference>
<dbReference type="EMBL" id="BAAANJ010000016">
    <property type="protein sequence ID" value="GAA1817937.1"/>
    <property type="molecule type" value="Genomic_DNA"/>
</dbReference>
<dbReference type="Gene3D" id="1.10.150.130">
    <property type="match status" value="1"/>
</dbReference>
<dbReference type="InterPro" id="IPR011010">
    <property type="entry name" value="DNA_brk_join_enz"/>
</dbReference>
<evidence type="ECO:0000256" key="3">
    <source>
        <dbReference type="PROSITE-ProRule" id="PRU01248"/>
    </source>
</evidence>
<gene>
    <name evidence="5" type="ORF">GCM10009749_30050</name>
</gene>
<dbReference type="InterPro" id="IPR044068">
    <property type="entry name" value="CB"/>
</dbReference>
<name>A0ABN2MB25_9MICO</name>